<dbReference type="Proteomes" id="UP001187415">
    <property type="component" value="Unassembled WGS sequence"/>
</dbReference>
<evidence type="ECO:0000256" key="4">
    <source>
        <dbReference type="SAM" id="Phobius"/>
    </source>
</evidence>
<evidence type="ECO:0000259" key="6">
    <source>
        <dbReference type="PROSITE" id="PS50835"/>
    </source>
</evidence>
<feature type="domain" description="Ig-like" evidence="6">
    <location>
        <begin position="7"/>
        <end position="127"/>
    </location>
</feature>
<dbReference type="SMART" id="SM00409">
    <property type="entry name" value="IG"/>
    <property type="match status" value="1"/>
</dbReference>
<keyword evidence="4" id="KW-1133">Transmembrane helix</keyword>
<dbReference type="SUPFAM" id="SSF48726">
    <property type="entry name" value="Immunoglobulin"/>
    <property type="match status" value="1"/>
</dbReference>
<name>A0AA88NRI7_CHASR</name>
<feature type="chain" id="PRO_5041739437" description="Ig-like domain-containing protein" evidence="5">
    <location>
        <begin position="25"/>
        <end position="198"/>
    </location>
</feature>
<evidence type="ECO:0000313" key="8">
    <source>
        <dbReference type="Proteomes" id="UP001187415"/>
    </source>
</evidence>
<keyword evidence="4" id="KW-0812">Transmembrane</keyword>
<feature type="transmembrane region" description="Helical" evidence="4">
    <location>
        <begin position="149"/>
        <end position="173"/>
    </location>
</feature>
<dbReference type="InterPro" id="IPR003599">
    <property type="entry name" value="Ig_sub"/>
</dbReference>
<keyword evidence="5" id="KW-0732">Signal</keyword>
<dbReference type="EMBL" id="JAUPFM010000001">
    <property type="protein sequence ID" value="KAK2863487.1"/>
    <property type="molecule type" value="Genomic_DNA"/>
</dbReference>
<dbReference type="GO" id="GO:0005102">
    <property type="term" value="F:signaling receptor binding"/>
    <property type="evidence" value="ECO:0007669"/>
    <property type="project" value="TreeGrafter"/>
</dbReference>
<dbReference type="GO" id="GO:0001817">
    <property type="term" value="P:regulation of cytokine production"/>
    <property type="evidence" value="ECO:0007669"/>
    <property type="project" value="TreeGrafter"/>
</dbReference>
<evidence type="ECO:0000256" key="1">
    <source>
        <dbReference type="ARBA" id="ARBA00004370"/>
    </source>
</evidence>
<organism evidence="7 8">
    <name type="scientific">Channa striata</name>
    <name type="common">Snakehead murrel</name>
    <name type="synonym">Ophicephalus striatus</name>
    <dbReference type="NCBI Taxonomy" id="64152"/>
    <lineage>
        <taxon>Eukaryota</taxon>
        <taxon>Metazoa</taxon>
        <taxon>Chordata</taxon>
        <taxon>Craniata</taxon>
        <taxon>Vertebrata</taxon>
        <taxon>Euteleostomi</taxon>
        <taxon>Actinopterygii</taxon>
        <taxon>Neopterygii</taxon>
        <taxon>Teleostei</taxon>
        <taxon>Neoteleostei</taxon>
        <taxon>Acanthomorphata</taxon>
        <taxon>Anabantaria</taxon>
        <taxon>Anabantiformes</taxon>
        <taxon>Channoidei</taxon>
        <taxon>Channidae</taxon>
        <taxon>Channa</taxon>
    </lineage>
</organism>
<evidence type="ECO:0000313" key="7">
    <source>
        <dbReference type="EMBL" id="KAK2863487.1"/>
    </source>
</evidence>
<sequence>MAAVTSPSFVALFTCFWFLVQTHGQQQITVKTGDDVTLQCLDPRGGDIELLVWTRQDLEEDVFVWKHGNMCEDYQHESFKNRVELRDSQMKDGDVTVILKNVNIKDTGTYECHVRNNDKPTAPQLITNINLTVINSGAVVGGGDKDGHVGLLISLSAAAVVVVVTVAVGFLIYRKRKRLSEPMFCKPPVVKADQVLLL</sequence>
<keyword evidence="2 4" id="KW-0472">Membrane</keyword>
<proteinExistence type="predicted"/>
<accession>A0AA88NRI7</accession>
<dbReference type="InterPro" id="IPR013783">
    <property type="entry name" value="Ig-like_fold"/>
</dbReference>
<evidence type="ECO:0000256" key="3">
    <source>
        <dbReference type="ARBA" id="ARBA00023319"/>
    </source>
</evidence>
<keyword evidence="8" id="KW-1185">Reference proteome</keyword>
<dbReference type="PANTHER" id="PTHR24100">
    <property type="entry name" value="BUTYROPHILIN"/>
    <property type="match status" value="1"/>
</dbReference>
<dbReference type="AlphaFoldDB" id="A0AA88NRI7"/>
<dbReference type="PANTHER" id="PTHR24100:SF151">
    <property type="entry name" value="ICOS LIGAND"/>
    <property type="match status" value="1"/>
</dbReference>
<evidence type="ECO:0000256" key="5">
    <source>
        <dbReference type="SAM" id="SignalP"/>
    </source>
</evidence>
<dbReference type="GO" id="GO:0050852">
    <property type="term" value="P:T cell receptor signaling pathway"/>
    <property type="evidence" value="ECO:0007669"/>
    <property type="project" value="TreeGrafter"/>
</dbReference>
<dbReference type="InterPro" id="IPR013106">
    <property type="entry name" value="Ig_V-set"/>
</dbReference>
<comment type="subcellular location">
    <subcellularLocation>
        <location evidence="1">Membrane</location>
    </subcellularLocation>
</comment>
<dbReference type="Gene3D" id="2.60.40.10">
    <property type="entry name" value="Immunoglobulins"/>
    <property type="match status" value="1"/>
</dbReference>
<gene>
    <name evidence="7" type="ORF">Q5P01_003020</name>
</gene>
<dbReference type="InterPro" id="IPR050504">
    <property type="entry name" value="IgSF_BTN/MOG"/>
</dbReference>
<dbReference type="PROSITE" id="PS50835">
    <property type="entry name" value="IG_LIKE"/>
    <property type="match status" value="1"/>
</dbReference>
<comment type="caution">
    <text evidence="7">The sequence shown here is derived from an EMBL/GenBank/DDBJ whole genome shotgun (WGS) entry which is preliminary data.</text>
</comment>
<feature type="signal peptide" evidence="5">
    <location>
        <begin position="1"/>
        <end position="24"/>
    </location>
</feature>
<reference evidence="7" key="1">
    <citation type="submission" date="2023-07" db="EMBL/GenBank/DDBJ databases">
        <title>Chromosome-level Genome Assembly of Striped Snakehead (Channa striata).</title>
        <authorList>
            <person name="Liu H."/>
        </authorList>
    </citation>
    <scope>NUCLEOTIDE SEQUENCE</scope>
    <source>
        <strain evidence="7">Gz</strain>
        <tissue evidence="7">Muscle</tissue>
    </source>
</reference>
<keyword evidence="3" id="KW-0393">Immunoglobulin domain</keyword>
<dbReference type="InterPro" id="IPR007110">
    <property type="entry name" value="Ig-like_dom"/>
</dbReference>
<dbReference type="Pfam" id="PF07686">
    <property type="entry name" value="V-set"/>
    <property type="match status" value="1"/>
</dbReference>
<dbReference type="GO" id="GO:0009897">
    <property type="term" value="C:external side of plasma membrane"/>
    <property type="evidence" value="ECO:0007669"/>
    <property type="project" value="TreeGrafter"/>
</dbReference>
<dbReference type="InterPro" id="IPR036179">
    <property type="entry name" value="Ig-like_dom_sf"/>
</dbReference>
<evidence type="ECO:0000256" key="2">
    <source>
        <dbReference type="ARBA" id="ARBA00023136"/>
    </source>
</evidence>
<protein>
    <recommendedName>
        <fullName evidence="6">Ig-like domain-containing protein</fullName>
    </recommendedName>
</protein>